<feature type="region of interest" description="Disordered" evidence="3">
    <location>
        <begin position="626"/>
        <end position="647"/>
    </location>
</feature>
<keyword evidence="6" id="KW-1185">Reference proteome</keyword>
<dbReference type="Gene3D" id="1.10.510.10">
    <property type="entry name" value="Transferase(Phosphotransferase) domain 1"/>
    <property type="match status" value="1"/>
</dbReference>
<feature type="compositionally biased region" description="Polar residues" evidence="3">
    <location>
        <begin position="333"/>
        <end position="371"/>
    </location>
</feature>
<feature type="compositionally biased region" description="Basic and acidic residues" evidence="3">
    <location>
        <begin position="1004"/>
        <end position="1018"/>
    </location>
</feature>
<dbReference type="InterPro" id="IPR001245">
    <property type="entry name" value="Ser-Thr/Tyr_kinase_cat_dom"/>
</dbReference>
<feature type="region of interest" description="Disordered" evidence="3">
    <location>
        <begin position="333"/>
        <end position="374"/>
    </location>
</feature>
<feature type="region of interest" description="Disordered" evidence="3">
    <location>
        <begin position="394"/>
        <end position="481"/>
    </location>
</feature>
<accession>A0ABR3F4K4</accession>
<dbReference type="PANTHER" id="PTHR44329:SF298">
    <property type="entry name" value="MIXED LINEAGE KINASE DOMAIN-LIKE PROTEIN"/>
    <property type="match status" value="1"/>
</dbReference>
<dbReference type="Pfam" id="PF07714">
    <property type="entry name" value="PK_Tyr_Ser-Thr"/>
    <property type="match status" value="1"/>
</dbReference>
<comment type="caution">
    <text evidence="5">The sequence shown here is derived from an EMBL/GenBank/DDBJ whole genome shotgun (WGS) entry which is preliminary data.</text>
</comment>
<name>A0ABR3F4K4_9AGAR</name>
<feature type="region of interest" description="Disordered" evidence="3">
    <location>
        <begin position="783"/>
        <end position="833"/>
    </location>
</feature>
<dbReference type="InterPro" id="IPR000719">
    <property type="entry name" value="Prot_kinase_dom"/>
</dbReference>
<reference evidence="5 6" key="1">
    <citation type="submission" date="2024-02" db="EMBL/GenBank/DDBJ databases">
        <title>A draft genome for the cacao thread blight pathogen Marasmius crinis-equi.</title>
        <authorList>
            <person name="Cohen S.P."/>
            <person name="Baruah I.K."/>
            <person name="Amoako-Attah I."/>
            <person name="Bukari Y."/>
            <person name="Meinhardt L.W."/>
            <person name="Bailey B.A."/>
        </authorList>
    </citation>
    <scope>NUCLEOTIDE SEQUENCE [LARGE SCALE GENOMIC DNA]</scope>
    <source>
        <strain evidence="5 6">GH-76</strain>
    </source>
</reference>
<dbReference type="InterPro" id="IPR011009">
    <property type="entry name" value="Kinase-like_dom_sf"/>
</dbReference>
<feature type="compositionally biased region" description="Low complexity" evidence="3">
    <location>
        <begin position="405"/>
        <end position="424"/>
    </location>
</feature>
<protein>
    <submittedName>
        <fullName evidence="5">Rho guanine nucleotide exchange factor</fullName>
    </submittedName>
</protein>
<evidence type="ECO:0000313" key="6">
    <source>
        <dbReference type="Proteomes" id="UP001465976"/>
    </source>
</evidence>
<evidence type="ECO:0000256" key="3">
    <source>
        <dbReference type="SAM" id="MobiDB-lite"/>
    </source>
</evidence>
<dbReference type="EMBL" id="JBAHYK010001007">
    <property type="protein sequence ID" value="KAL0570023.1"/>
    <property type="molecule type" value="Genomic_DNA"/>
</dbReference>
<evidence type="ECO:0000259" key="4">
    <source>
        <dbReference type="PROSITE" id="PS50011"/>
    </source>
</evidence>
<feature type="domain" description="Protein kinase" evidence="4">
    <location>
        <begin position="37"/>
        <end position="299"/>
    </location>
</feature>
<dbReference type="SUPFAM" id="SSF56112">
    <property type="entry name" value="Protein kinase-like (PK-like)"/>
    <property type="match status" value="1"/>
</dbReference>
<dbReference type="PANTHER" id="PTHR44329">
    <property type="entry name" value="SERINE/THREONINE-PROTEIN KINASE TNNI3K-RELATED"/>
    <property type="match status" value="1"/>
</dbReference>
<organism evidence="5 6">
    <name type="scientific">Marasmius crinis-equi</name>
    <dbReference type="NCBI Taxonomy" id="585013"/>
    <lineage>
        <taxon>Eukaryota</taxon>
        <taxon>Fungi</taxon>
        <taxon>Dikarya</taxon>
        <taxon>Basidiomycota</taxon>
        <taxon>Agaricomycotina</taxon>
        <taxon>Agaricomycetes</taxon>
        <taxon>Agaricomycetidae</taxon>
        <taxon>Agaricales</taxon>
        <taxon>Marasmiineae</taxon>
        <taxon>Marasmiaceae</taxon>
        <taxon>Marasmius</taxon>
    </lineage>
</organism>
<keyword evidence="2" id="KW-0067">ATP-binding</keyword>
<proteinExistence type="predicted"/>
<evidence type="ECO:0000313" key="5">
    <source>
        <dbReference type="EMBL" id="KAL0570023.1"/>
    </source>
</evidence>
<dbReference type="PROSITE" id="PS50011">
    <property type="entry name" value="PROTEIN_KINASE_DOM"/>
    <property type="match status" value="1"/>
</dbReference>
<evidence type="ECO:0000256" key="2">
    <source>
        <dbReference type="ARBA" id="ARBA00022840"/>
    </source>
</evidence>
<dbReference type="InterPro" id="IPR051681">
    <property type="entry name" value="Ser/Thr_Kinases-Pseudokinases"/>
</dbReference>
<dbReference type="InterPro" id="IPR008271">
    <property type="entry name" value="Ser/Thr_kinase_AS"/>
</dbReference>
<evidence type="ECO:0000256" key="1">
    <source>
        <dbReference type="ARBA" id="ARBA00022741"/>
    </source>
</evidence>
<gene>
    <name evidence="5" type="primary">TUS1_22</name>
    <name evidence="5" type="ORF">V5O48_011942</name>
</gene>
<feature type="region of interest" description="Disordered" evidence="3">
    <location>
        <begin position="993"/>
        <end position="1027"/>
    </location>
</feature>
<keyword evidence="1" id="KW-0547">Nucleotide-binding</keyword>
<dbReference type="PROSITE" id="PS00108">
    <property type="entry name" value="PROTEIN_KINASE_ST"/>
    <property type="match status" value="1"/>
</dbReference>
<feature type="non-terminal residue" evidence="5">
    <location>
        <position position="1"/>
    </location>
</feature>
<dbReference type="Proteomes" id="UP001465976">
    <property type="component" value="Unassembled WGS sequence"/>
</dbReference>
<feature type="compositionally biased region" description="Low complexity" evidence="3">
    <location>
        <begin position="627"/>
        <end position="638"/>
    </location>
</feature>
<sequence length="1049" mass="115157">YPGTSPEMRPSIFTAMLRLSKNSGLHPKCLAIQNVAKLGEYPIAAGGFGEVFKGTIGDSSQLVCLKIMKIYCDSDVEMASKDYLREAILWRQLKHPNVLPFFGIYQLEHGRQLCLISPWMRNGNLLQYLKATRREDVDHYTLVHDVAAGLSHLHMKKIVHGDIKGVNVLMTDSLRACLGDFGLSRVADTRGLRMTSTTRSPGTGRWLAPELLVENGKTSKASDIYAFGCVCYEIFTGKHPFPELPTDAAVVVAVNQGKRPSRPKDISELTDMMWALIEACWHRTPSSRPEAAQVLDQILKMSSRKTTSPAPDWNESLFTQVWANVEYRSLVTQTPRNTQSENESLNASPRVEASTSGNNQSTYYGSPSPHTSLLHVNRNARTDTIPVFSAVVAPHQSHNPKSSRTPTAAQAGSQSSPSQTSQVQKEIFHDDRSSPSPHLKNGDRTGWPRKLTELDHPHPRRTSGSDDTTPTQLARPGMVPDPPHAIINTIVPNVLGSSSDLAVGKAKKGKEKKALGWLSKWAGKGNDRAEQKDGDLYQVEKDIGFRGLWKRIKAPQDKPVTITPFVIDSASDGAPVFGLVHHHSESGSDVVSGQAEVFGDPEDTQLNSASDIGTLAARGIDAQRFRSASSSSSSSSSSIGGTTPIGEDIQRMFREGFDGWEKATTLRQALLYASPEDFVSHSDADKSEAGPSWAQCVASQRLIAGRIPLASALAKSSERNAGMKVDETPEQRLLDVLLATNEELMATLEQYEGLERSARLGRENFDVALGQYKALEKFAQSRRQALGAQGTRSASPSPLRRTIPVEEDQGRERRNSDHDLTLQGPSRERDADYRHRDFHVEQDRDPFPELEIHRDATTGLIAPDEEIRRLFQVCIVGQGNASLLSQALVHMLPEEFFQELSVEGERGTGGYDIKEFRSRCIGSQEFIARQIPWASAGAERSRREAGRGLEETTEERLLGNLLAANEALLTALAKYNDLEKAAVPWKINEARHGGAGRGPLPTMRRSENADGGCKKDGEMDPTSPGSDLTPCRALARCSCTPFLVPTVLC</sequence>
<dbReference type="SMART" id="SM00220">
    <property type="entry name" value="S_TKc"/>
    <property type="match status" value="1"/>
</dbReference>
<feature type="compositionally biased region" description="Basic and acidic residues" evidence="3">
    <location>
        <begin position="808"/>
        <end position="833"/>
    </location>
</feature>